<organism evidence="1 2">
    <name type="scientific">Desulfobotulus mexicanus</name>
    <dbReference type="NCBI Taxonomy" id="2586642"/>
    <lineage>
        <taxon>Bacteria</taxon>
        <taxon>Pseudomonadati</taxon>
        <taxon>Thermodesulfobacteriota</taxon>
        <taxon>Desulfobacteria</taxon>
        <taxon>Desulfobacterales</taxon>
        <taxon>Desulfobacteraceae</taxon>
        <taxon>Desulfobotulus</taxon>
    </lineage>
</organism>
<evidence type="ECO:0000313" key="1">
    <source>
        <dbReference type="EMBL" id="TYT73338.1"/>
    </source>
</evidence>
<dbReference type="RefSeq" id="WP_139450789.1">
    <property type="nucleotide sequence ID" value="NZ_VDMB01000034.1"/>
</dbReference>
<keyword evidence="2" id="KW-1185">Reference proteome</keyword>
<proteinExistence type="predicted"/>
<reference evidence="1 2" key="1">
    <citation type="submission" date="2019-06" db="EMBL/GenBank/DDBJ databases">
        <title>Desulfobotulus mexicanus sp. nov., a novel sulfate-reducing bacterium isolated from the sediment of an alkaline crater lake in Mexico.</title>
        <authorList>
            <person name="Hirschler-Rea A."/>
        </authorList>
    </citation>
    <scope>NUCLEOTIDE SEQUENCE [LARGE SCALE GENOMIC DNA]</scope>
    <source>
        <strain evidence="1 2">PAR22N</strain>
    </source>
</reference>
<protein>
    <submittedName>
        <fullName evidence="1">Uncharacterized protein</fullName>
    </submittedName>
</protein>
<comment type="caution">
    <text evidence="1">The sequence shown here is derived from an EMBL/GenBank/DDBJ whole genome shotgun (WGS) entry which is preliminary data.</text>
</comment>
<dbReference type="EMBL" id="VDMB01000034">
    <property type="protein sequence ID" value="TYT73338.1"/>
    <property type="molecule type" value="Genomic_DNA"/>
</dbReference>
<accession>A0A5S5MC82</accession>
<evidence type="ECO:0000313" key="2">
    <source>
        <dbReference type="Proteomes" id="UP000321899"/>
    </source>
</evidence>
<gene>
    <name evidence="1" type="ORF">FIM25_15610</name>
</gene>
<name>A0A5S5MC82_9BACT</name>
<sequence length="80" mass="9398">MKKISLDDHKKYGAEFYELRDRIMDIVQPLRKVYPRADAKAEALLSAMEGFRTIMDDIVCGEYPQLPDMERVYYPRNPGQ</sequence>
<dbReference type="AlphaFoldDB" id="A0A5S5MC82"/>
<dbReference type="Proteomes" id="UP000321899">
    <property type="component" value="Unassembled WGS sequence"/>
</dbReference>